<name>A0AA95MU67_9BACI</name>
<gene>
    <name evidence="3" type="ORF">QNH39_06105</name>
</gene>
<evidence type="ECO:0000313" key="3">
    <source>
        <dbReference type="EMBL" id="WHY87426.1"/>
    </source>
</evidence>
<reference evidence="3" key="1">
    <citation type="submission" date="2023-05" db="EMBL/GenBank/DDBJ databases">
        <title>Comparative genomics of Bacillaceae isolates and their secondary metabolite potential.</title>
        <authorList>
            <person name="Song L."/>
            <person name="Nielsen L.J."/>
            <person name="Mohite O."/>
            <person name="Xu X."/>
            <person name="Weber T."/>
            <person name="Kovacs A.T."/>
        </authorList>
    </citation>
    <scope>NUCLEOTIDE SEQUENCE</scope>
    <source>
        <strain evidence="3">XLM17</strain>
    </source>
</reference>
<keyword evidence="1" id="KW-0812">Transmembrane</keyword>
<feature type="signal peptide" evidence="2">
    <location>
        <begin position="1"/>
        <end position="22"/>
    </location>
</feature>
<sequence length="76" mass="8383">MFKKISLIASLLFFLLGTNVFATEQSDKGINNASSLTKKAVPEEPSFKAFVVPGTVGLLIVVGFGSYWLIYRRKRA</sequence>
<dbReference type="Proteomes" id="UP001178288">
    <property type="component" value="Chromosome"/>
</dbReference>
<dbReference type="EMBL" id="CP126114">
    <property type="protein sequence ID" value="WHY87426.1"/>
    <property type="molecule type" value="Genomic_DNA"/>
</dbReference>
<evidence type="ECO:0000256" key="2">
    <source>
        <dbReference type="SAM" id="SignalP"/>
    </source>
</evidence>
<evidence type="ECO:0000256" key="1">
    <source>
        <dbReference type="SAM" id="Phobius"/>
    </source>
</evidence>
<keyword evidence="1" id="KW-0472">Membrane</keyword>
<protein>
    <recommendedName>
        <fullName evidence="5">LPXTG cell wall anchor domain-containing protein</fullName>
    </recommendedName>
</protein>
<keyword evidence="4" id="KW-1185">Reference proteome</keyword>
<proteinExistence type="predicted"/>
<organism evidence="3 4">
    <name type="scientific">Neobacillus novalis</name>
    <dbReference type="NCBI Taxonomy" id="220687"/>
    <lineage>
        <taxon>Bacteria</taxon>
        <taxon>Bacillati</taxon>
        <taxon>Bacillota</taxon>
        <taxon>Bacilli</taxon>
        <taxon>Bacillales</taxon>
        <taxon>Bacillaceae</taxon>
        <taxon>Neobacillus</taxon>
    </lineage>
</organism>
<dbReference type="KEGG" id="nnv:QNH39_06105"/>
<keyword evidence="1" id="KW-1133">Transmembrane helix</keyword>
<feature type="chain" id="PRO_5041636122" description="LPXTG cell wall anchor domain-containing protein" evidence="2">
    <location>
        <begin position="23"/>
        <end position="76"/>
    </location>
</feature>
<dbReference type="RefSeq" id="WP_066083587.1">
    <property type="nucleotide sequence ID" value="NZ_CP126114.1"/>
</dbReference>
<feature type="transmembrane region" description="Helical" evidence="1">
    <location>
        <begin position="46"/>
        <end position="70"/>
    </location>
</feature>
<evidence type="ECO:0008006" key="5">
    <source>
        <dbReference type="Google" id="ProtNLM"/>
    </source>
</evidence>
<keyword evidence="2" id="KW-0732">Signal</keyword>
<evidence type="ECO:0000313" key="4">
    <source>
        <dbReference type="Proteomes" id="UP001178288"/>
    </source>
</evidence>
<accession>A0AA95MU67</accession>
<dbReference type="AlphaFoldDB" id="A0AA95MU67"/>